<feature type="compositionally biased region" description="Polar residues" evidence="1">
    <location>
        <begin position="771"/>
        <end position="791"/>
    </location>
</feature>
<evidence type="ECO:0000313" key="3">
    <source>
        <dbReference type="Proteomes" id="UP000807306"/>
    </source>
</evidence>
<dbReference type="AlphaFoldDB" id="A0A9P6E7Z9"/>
<feature type="compositionally biased region" description="Pro residues" evidence="1">
    <location>
        <begin position="794"/>
        <end position="809"/>
    </location>
</feature>
<feature type="compositionally biased region" description="Basic and acidic residues" evidence="1">
    <location>
        <begin position="622"/>
        <end position="640"/>
    </location>
</feature>
<dbReference type="EMBL" id="MU157902">
    <property type="protein sequence ID" value="KAF9524226.1"/>
    <property type="molecule type" value="Genomic_DNA"/>
</dbReference>
<feature type="region of interest" description="Disordered" evidence="1">
    <location>
        <begin position="921"/>
        <end position="1077"/>
    </location>
</feature>
<dbReference type="OrthoDB" id="3254160at2759"/>
<evidence type="ECO:0000313" key="2">
    <source>
        <dbReference type="EMBL" id="KAF9524226.1"/>
    </source>
</evidence>
<feature type="compositionally biased region" description="Pro residues" evidence="1">
    <location>
        <begin position="1062"/>
        <end position="1076"/>
    </location>
</feature>
<organism evidence="2 3">
    <name type="scientific">Crepidotus variabilis</name>
    <dbReference type="NCBI Taxonomy" id="179855"/>
    <lineage>
        <taxon>Eukaryota</taxon>
        <taxon>Fungi</taxon>
        <taxon>Dikarya</taxon>
        <taxon>Basidiomycota</taxon>
        <taxon>Agaricomycotina</taxon>
        <taxon>Agaricomycetes</taxon>
        <taxon>Agaricomycetidae</taxon>
        <taxon>Agaricales</taxon>
        <taxon>Agaricineae</taxon>
        <taxon>Crepidotaceae</taxon>
        <taxon>Crepidotus</taxon>
    </lineage>
</organism>
<feature type="compositionally biased region" description="Basic and acidic residues" evidence="1">
    <location>
        <begin position="137"/>
        <end position="160"/>
    </location>
</feature>
<feature type="region of interest" description="Disordered" evidence="1">
    <location>
        <begin position="622"/>
        <end position="847"/>
    </location>
</feature>
<comment type="caution">
    <text evidence="2">The sequence shown here is derived from an EMBL/GenBank/DDBJ whole genome shotgun (WGS) entry which is preliminary data.</text>
</comment>
<protein>
    <submittedName>
        <fullName evidence="2">Uncharacterized protein</fullName>
    </submittedName>
</protein>
<name>A0A9P6E7Z9_9AGAR</name>
<sequence>MDVDEAHDPNAFIISRKQHPAISDFKDVARVENAVTMASLLLETASASASPSITALALLNTDVDVEATPPPTAGTDIDQWPLIIEEDLPRPFDSISSDLVELGALSIDDFLSNVTNSNAVFDVNFYVQLPEQPQSPKDGEGGDVKADGGGDDNEQAKTEEQKAMKGMVSMLHEASHRVFGSSDCLKFEYMEEDPKDKQCILTITRPNGSIRSYKSDPGAGFTRRQEARMQAAKIAVEMGAVDFILSGDADALKAKKGLLLNPFDVEVDANTTEGVPGMPNYNEEEKPLKFIEETCQEWRAGKVKPHWVIYNDAKNKKKHGAAVRISLNAHVFRSYSVDPIYSYQRQAKLACAQAAVEEGVIDFIQFGNGQTQPAKVVEQEEGAGIREPTPPPPPKGVTLQEFFDTLPRPFPEDVGETPANEINAPAWINLRLQSARGGRLVSSFTPIVDGIRHLHGCILRIQRPGETRTYLVDPQFPRRSDAKSAVCLLAMSQGVGNYIRGLKEEAENKLSAERRKLANEKIIQALFSECAKVKPGNRLFFIFQTERDAFGCTLKVDISPDQPDVREYTVNTEYRNKADAKAAVACHAAEQGLVDLLRFKGGPPPSDYTPFWQAQVHGDGDHYVVKRKDRDRDPDGEGQDRKRRKSNFNQETMGAGDFMSQMRAKIKEEGPPNGKFFPNRKPSFGFGPNVPTGPSLKNSWQKPRPPVPGGLAPTNVYASSSHSAGQDRAGPRDVQQPQAYSSRPPVGPRAYSELNAPFVGPSHQPRPPQNVRRSYSQSTSYPLPPLQTQAPHPSYHPPALYPAPTPPAYPTDLYARPDQYPHPSYPQQQPPAAYHPAPPQPVHYPSVSDPYAGGYPGYLPPPAVHYPGYPPAPPHFPGYYPTPPLPAPSPASYGHYVHPHPYPPYPAGHFHPGYLPPQPMAHPGHYASPPPPAPMSMSSGYPNSAMASPQPPPHQHPPRFRSPYSPSFSPPHQTYSLSPSSPPNPPPHSQYSPQHYNKPPHRNNLRYPPSEASHGEHSGRSEQNRQGDAQSRPKEASVASSKSGQDASVKEEPEEQLLVHEPPAPPEPPIEAPPLPDTNLASLYEYCHKENIPRPKFLFEIVNNPAGQKRYKIWAEHYSQRLELPTLFDNYELGREKLAKRVLGWVQAKLAAKQG</sequence>
<keyword evidence="3" id="KW-1185">Reference proteome</keyword>
<dbReference type="PRINTS" id="PR01217">
    <property type="entry name" value="PRICHEXTENSN"/>
</dbReference>
<gene>
    <name evidence="2" type="ORF">CPB83DRAFT_621767</name>
</gene>
<feature type="compositionally biased region" description="Low complexity" evidence="1">
    <location>
        <begin position="821"/>
        <end position="835"/>
    </location>
</feature>
<feature type="compositionally biased region" description="Basic and acidic residues" evidence="1">
    <location>
        <begin position="1013"/>
        <end position="1035"/>
    </location>
</feature>
<proteinExistence type="predicted"/>
<dbReference type="Proteomes" id="UP000807306">
    <property type="component" value="Unassembled WGS sequence"/>
</dbReference>
<accession>A0A9P6E7Z9</accession>
<evidence type="ECO:0000256" key="1">
    <source>
        <dbReference type="SAM" id="MobiDB-lite"/>
    </source>
</evidence>
<reference evidence="2" key="1">
    <citation type="submission" date="2020-11" db="EMBL/GenBank/DDBJ databases">
        <authorList>
            <consortium name="DOE Joint Genome Institute"/>
            <person name="Ahrendt S."/>
            <person name="Riley R."/>
            <person name="Andreopoulos W."/>
            <person name="Labutti K."/>
            <person name="Pangilinan J."/>
            <person name="Ruiz-Duenas F.J."/>
            <person name="Barrasa J.M."/>
            <person name="Sanchez-Garcia M."/>
            <person name="Camarero S."/>
            <person name="Miyauchi S."/>
            <person name="Serrano A."/>
            <person name="Linde D."/>
            <person name="Babiker R."/>
            <person name="Drula E."/>
            <person name="Ayuso-Fernandez I."/>
            <person name="Pacheco R."/>
            <person name="Padilla G."/>
            <person name="Ferreira P."/>
            <person name="Barriuso J."/>
            <person name="Kellner H."/>
            <person name="Castanera R."/>
            <person name="Alfaro M."/>
            <person name="Ramirez L."/>
            <person name="Pisabarro A.G."/>
            <person name="Kuo A."/>
            <person name="Tritt A."/>
            <person name="Lipzen A."/>
            <person name="He G."/>
            <person name="Yan M."/>
            <person name="Ng V."/>
            <person name="Cullen D."/>
            <person name="Martin F."/>
            <person name="Rosso M.-N."/>
            <person name="Henrissat B."/>
            <person name="Hibbett D."/>
            <person name="Martinez A.T."/>
            <person name="Grigoriev I.V."/>
        </authorList>
    </citation>
    <scope>NUCLEOTIDE SEQUENCE</scope>
    <source>
        <strain evidence="2">CBS 506.95</strain>
    </source>
</reference>
<feature type="compositionally biased region" description="Low complexity" evidence="1">
    <location>
        <begin position="961"/>
        <end position="979"/>
    </location>
</feature>
<feature type="region of interest" description="Disordered" evidence="1">
    <location>
        <begin position="131"/>
        <end position="160"/>
    </location>
</feature>